<dbReference type="InterPro" id="IPR032675">
    <property type="entry name" value="LRR_dom_sf"/>
</dbReference>
<evidence type="ECO:0000313" key="3">
    <source>
        <dbReference type="Proteomes" id="UP001362999"/>
    </source>
</evidence>
<protein>
    <recommendedName>
        <fullName evidence="4">F-box domain-containing protein</fullName>
    </recommendedName>
</protein>
<organism evidence="2 3">
    <name type="scientific">Favolaschia claudopus</name>
    <dbReference type="NCBI Taxonomy" id="2862362"/>
    <lineage>
        <taxon>Eukaryota</taxon>
        <taxon>Fungi</taxon>
        <taxon>Dikarya</taxon>
        <taxon>Basidiomycota</taxon>
        <taxon>Agaricomycotina</taxon>
        <taxon>Agaricomycetes</taxon>
        <taxon>Agaricomycetidae</taxon>
        <taxon>Agaricales</taxon>
        <taxon>Marasmiineae</taxon>
        <taxon>Mycenaceae</taxon>
        <taxon>Favolaschia</taxon>
    </lineage>
</organism>
<evidence type="ECO:0000256" key="1">
    <source>
        <dbReference type="SAM" id="MobiDB-lite"/>
    </source>
</evidence>
<proteinExistence type="predicted"/>
<evidence type="ECO:0008006" key="4">
    <source>
        <dbReference type="Google" id="ProtNLM"/>
    </source>
</evidence>
<evidence type="ECO:0000313" key="2">
    <source>
        <dbReference type="EMBL" id="KAK7017316.1"/>
    </source>
</evidence>
<dbReference type="AlphaFoldDB" id="A0AAW0AV09"/>
<keyword evidence="3" id="KW-1185">Reference proteome</keyword>
<dbReference type="Proteomes" id="UP001362999">
    <property type="component" value="Unassembled WGS sequence"/>
</dbReference>
<accession>A0AAW0AV09</accession>
<dbReference type="EMBL" id="JAWWNJ010000048">
    <property type="protein sequence ID" value="KAK7017316.1"/>
    <property type="molecule type" value="Genomic_DNA"/>
</dbReference>
<dbReference type="Gene3D" id="3.80.10.10">
    <property type="entry name" value="Ribonuclease Inhibitor"/>
    <property type="match status" value="1"/>
</dbReference>
<reference evidence="2 3" key="1">
    <citation type="journal article" date="2024" name="J Genomics">
        <title>Draft genome sequencing and assembly of Favolaschia claudopus CIRM-BRFM 2984 isolated from oak limbs.</title>
        <authorList>
            <person name="Navarro D."/>
            <person name="Drula E."/>
            <person name="Chaduli D."/>
            <person name="Cazenave R."/>
            <person name="Ahrendt S."/>
            <person name="Wang J."/>
            <person name="Lipzen A."/>
            <person name="Daum C."/>
            <person name="Barry K."/>
            <person name="Grigoriev I.V."/>
            <person name="Favel A."/>
            <person name="Rosso M.N."/>
            <person name="Martin F."/>
        </authorList>
    </citation>
    <scope>NUCLEOTIDE SEQUENCE [LARGE SCALE GENOMIC DNA]</scope>
    <source>
        <strain evidence="2 3">CIRM-BRFM 2984</strain>
    </source>
</reference>
<comment type="caution">
    <text evidence="2">The sequence shown here is derived from an EMBL/GenBank/DDBJ whole genome shotgun (WGS) entry which is preliminary data.</text>
</comment>
<gene>
    <name evidence="2" type="ORF">R3P38DRAFT_1321496</name>
</gene>
<feature type="region of interest" description="Disordered" evidence="1">
    <location>
        <begin position="324"/>
        <end position="350"/>
    </location>
</feature>
<name>A0AAW0AV09_9AGAR</name>
<sequence>MVQDRLVPERSLAVDLVPTEIWLLCWDLCSYSEISRLSLVCKRFRIISLPFLFKHQSLDLAAMEQGLDQNNFVDRLDYMRRAAVRVENLTDPSFAALPLIESWTVRFGYEHALSSKKQDIDIEDLRLFNKLRARIMETFCKTLHIYPNLSSLDMERYTVDTAFLTMLAGLPHLRDLRLHIPDKSSVSYSGGNLTMPNLRRLDISRHALLLDGFTRRISLPNLVDLRIGVVRNTEVVFAHVAERFPLLERLGVDVIQDYSSEPVPELPVGSLPNLREIIGPQGMVDGLVPGRSISRVVVGNGGTWAGATSGRRFGAFSRSLAAPRQTSPMAATPSVGELSRGLSLHPPAGM</sequence>
<dbReference type="SUPFAM" id="SSF52047">
    <property type="entry name" value="RNI-like"/>
    <property type="match status" value="1"/>
</dbReference>